<feature type="region of interest" description="Disordered" evidence="1">
    <location>
        <begin position="45"/>
        <end position="79"/>
    </location>
</feature>
<reference evidence="2" key="1">
    <citation type="submission" date="2021-06" db="EMBL/GenBank/DDBJ databases">
        <title>Genome Sequence of Mortierella hyaline Strain SCG-10, a Cold-Adapted, Nitrate-Reducing Fungus Isolated from Soil in Minnesota, USA.</title>
        <authorList>
            <person name="Aldossari N."/>
        </authorList>
    </citation>
    <scope>NUCLEOTIDE SEQUENCE</scope>
    <source>
        <strain evidence="2">SCG-10</strain>
    </source>
</reference>
<keyword evidence="3" id="KW-1185">Reference proteome</keyword>
<name>A0A9P7XLC3_9FUNG</name>
<dbReference type="EMBL" id="JAHRHY010000016">
    <property type="protein sequence ID" value="KAG9063380.1"/>
    <property type="molecule type" value="Genomic_DNA"/>
</dbReference>
<comment type="caution">
    <text evidence="2">The sequence shown here is derived from an EMBL/GenBank/DDBJ whole genome shotgun (WGS) entry which is preliminary data.</text>
</comment>
<accession>A0A9P7XLC3</accession>
<protein>
    <submittedName>
        <fullName evidence="2">Uncharacterized protein</fullName>
    </submittedName>
</protein>
<sequence>MRAEEEILDDVQGELVEKSVVIKKAVVEAEDKTDAVKKVNIETTPLKKPETEATASKNVDPARIPHASSEMSVKISEPK</sequence>
<evidence type="ECO:0000313" key="2">
    <source>
        <dbReference type="EMBL" id="KAG9063380.1"/>
    </source>
</evidence>
<proteinExistence type="predicted"/>
<evidence type="ECO:0000313" key="3">
    <source>
        <dbReference type="Proteomes" id="UP000707451"/>
    </source>
</evidence>
<gene>
    <name evidence="2" type="ORF">KI688_004262</name>
</gene>
<dbReference type="Proteomes" id="UP000707451">
    <property type="component" value="Unassembled WGS sequence"/>
</dbReference>
<organism evidence="2 3">
    <name type="scientific">Linnemannia hyalina</name>
    <dbReference type="NCBI Taxonomy" id="64524"/>
    <lineage>
        <taxon>Eukaryota</taxon>
        <taxon>Fungi</taxon>
        <taxon>Fungi incertae sedis</taxon>
        <taxon>Mucoromycota</taxon>
        <taxon>Mortierellomycotina</taxon>
        <taxon>Mortierellomycetes</taxon>
        <taxon>Mortierellales</taxon>
        <taxon>Mortierellaceae</taxon>
        <taxon>Linnemannia</taxon>
    </lineage>
</organism>
<dbReference type="AlphaFoldDB" id="A0A9P7XLC3"/>
<dbReference type="OrthoDB" id="2492195at2759"/>
<evidence type="ECO:0000256" key="1">
    <source>
        <dbReference type="SAM" id="MobiDB-lite"/>
    </source>
</evidence>